<feature type="domain" description="ABC transporter" evidence="9">
    <location>
        <begin position="5"/>
        <end position="240"/>
    </location>
</feature>
<keyword evidence="7" id="KW-1278">Translocase</keyword>
<evidence type="ECO:0000256" key="1">
    <source>
        <dbReference type="ARBA" id="ARBA00022448"/>
    </source>
</evidence>
<sequence length="498" mass="53460">MTALLAFDGLSKDWFGVPAVTDFTLGIEPGSSLGLIGENGAGKSTLMNMVGGVVAPSSGRMTWQGEPYAPATPADAARRGIAFIHQELNLFTNLSIAENIFIDGFPRRFGLIDRARIAATARSLLQRLDLDHAPDTIVGELAPGERQLVEIAKALHREADLIIFDEPTTSLTPRETARLFDVIARLRAEGRTLIYISHILGDVTRVCDQVAVLRDGRLIDHGPVADFPVPRMIRAMIGRELSGLFPDRSATPSPTVIFRAEGLGQPGVIETISFEAHAGEILGLFGLMGSGRSELARAAFGLDPLASGTLALADRPLTGPTAARIAAGMAFVTENRREEGLMLEAPVADNLSLVAVRAFGRGPLALLDREAHAVATERARAELGVRAGRIATQPVKALSGGNQQKVVIGKWLMADPRFFILDEPTRGVDVGAKYEIYTLIDRLAAAGSGILFISSEVEELIGMCDRILVMSRGELVRAFTPPFNREQILASAFREAVT</sequence>
<keyword evidence="6 10" id="KW-0067">ATP-binding</keyword>
<evidence type="ECO:0000256" key="3">
    <source>
        <dbReference type="ARBA" id="ARBA00022597"/>
    </source>
</evidence>
<dbReference type="InterPro" id="IPR003593">
    <property type="entry name" value="AAA+_ATPase"/>
</dbReference>
<keyword evidence="3" id="KW-0762">Sugar transport</keyword>
<keyword evidence="2" id="KW-1003">Cell membrane</keyword>
<dbReference type="PROSITE" id="PS00211">
    <property type="entry name" value="ABC_TRANSPORTER_1"/>
    <property type="match status" value="2"/>
</dbReference>
<gene>
    <name evidence="10" type="ORF">HNP73_001777</name>
</gene>
<evidence type="ECO:0000256" key="5">
    <source>
        <dbReference type="ARBA" id="ARBA00022741"/>
    </source>
</evidence>
<dbReference type="Proteomes" id="UP000549457">
    <property type="component" value="Unassembled WGS sequence"/>
</dbReference>
<dbReference type="InterPro" id="IPR050107">
    <property type="entry name" value="ABC_carbohydrate_import_ATPase"/>
</dbReference>
<evidence type="ECO:0000256" key="6">
    <source>
        <dbReference type="ARBA" id="ARBA00022840"/>
    </source>
</evidence>
<keyword evidence="5" id="KW-0547">Nucleotide-binding</keyword>
<evidence type="ECO:0000256" key="7">
    <source>
        <dbReference type="ARBA" id="ARBA00022967"/>
    </source>
</evidence>
<evidence type="ECO:0000256" key="2">
    <source>
        <dbReference type="ARBA" id="ARBA00022475"/>
    </source>
</evidence>
<dbReference type="EMBL" id="JACHFM010000002">
    <property type="protein sequence ID" value="MBB5221841.1"/>
    <property type="molecule type" value="Genomic_DNA"/>
</dbReference>
<dbReference type="Gene3D" id="3.40.50.300">
    <property type="entry name" value="P-loop containing nucleotide triphosphate hydrolases"/>
    <property type="match status" value="2"/>
</dbReference>
<dbReference type="GO" id="GO:0005524">
    <property type="term" value="F:ATP binding"/>
    <property type="evidence" value="ECO:0007669"/>
    <property type="project" value="UniProtKB-KW"/>
</dbReference>
<dbReference type="AlphaFoldDB" id="A0A840SRJ6"/>
<dbReference type="InterPro" id="IPR027417">
    <property type="entry name" value="P-loop_NTPase"/>
</dbReference>
<dbReference type="PANTHER" id="PTHR43790:SF3">
    <property type="entry name" value="D-ALLOSE IMPORT ATP-BINDING PROTEIN ALSA-RELATED"/>
    <property type="match status" value="1"/>
</dbReference>
<accession>A0A840SRJ6</accession>
<keyword evidence="4" id="KW-0677">Repeat</keyword>
<dbReference type="GO" id="GO:0016887">
    <property type="term" value="F:ATP hydrolysis activity"/>
    <property type="evidence" value="ECO:0007669"/>
    <property type="project" value="InterPro"/>
</dbReference>
<proteinExistence type="predicted"/>
<dbReference type="RefSeq" id="WP_184148297.1">
    <property type="nucleotide sequence ID" value="NZ_JACHFM010000002.1"/>
</dbReference>
<dbReference type="Pfam" id="PF00005">
    <property type="entry name" value="ABC_tran"/>
    <property type="match status" value="2"/>
</dbReference>
<dbReference type="CDD" id="cd03216">
    <property type="entry name" value="ABC_Carb_Monos_I"/>
    <property type="match status" value="1"/>
</dbReference>
<dbReference type="CDD" id="cd03215">
    <property type="entry name" value="ABC_Carb_Monos_II"/>
    <property type="match status" value="1"/>
</dbReference>
<organism evidence="10 11">
    <name type="scientific">Amaricoccus macauensis</name>
    <dbReference type="NCBI Taxonomy" id="57001"/>
    <lineage>
        <taxon>Bacteria</taxon>
        <taxon>Pseudomonadati</taxon>
        <taxon>Pseudomonadota</taxon>
        <taxon>Alphaproteobacteria</taxon>
        <taxon>Rhodobacterales</taxon>
        <taxon>Paracoccaceae</taxon>
        <taxon>Amaricoccus</taxon>
    </lineage>
</organism>
<dbReference type="SUPFAM" id="SSF52540">
    <property type="entry name" value="P-loop containing nucleoside triphosphate hydrolases"/>
    <property type="match status" value="2"/>
</dbReference>
<keyword evidence="1" id="KW-0813">Transport</keyword>
<keyword evidence="8" id="KW-0472">Membrane</keyword>
<name>A0A840SRJ6_9RHOB</name>
<evidence type="ECO:0000259" key="9">
    <source>
        <dbReference type="PROSITE" id="PS50893"/>
    </source>
</evidence>
<reference evidence="10 11" key="1">
    <citation type="submission" date="2020-08" db="EMBL/GenBank/DDBJ databases">
        <title>Genomic Encyclopedia of Type Strains, Phase IV (KMG-IV): sequencing the most valuable type-strain genomes for metagenomic binning, comparative biology and taxonomic classification.</title>
        <authorList>
            <person name="Goeker M."/>
        </authorList>
    </citation>
    <scope>NUCLEOTIDE SEQUENCE [LARGE SCALE GENOMIC DNA]</scope>
    <source>
        <strain evidence="10 11">DSM 101730</strain>
    </source>
</reference>
<comment type="caution">
    <text evidence="10">The sequence shown here is derived from an EMBL/GenBank/DDBJ whole genome shotgun (WGS) entry which is preliminary data.</text>
</comment>
<dbReference type="InterPro" id="IPR017871">
    <property type="entry name" value="ABC_transporter-like_CS"/>
</dbReference>
<dbReference type="InterPro" id="IPR003439">
    <property type="entry name" value="ABC_transporter-like_ATP-bd"/>
</dbReference>
<protein>
    <submittedName>
        <fullName evidence="10">Ribose transport system ATP-binding protein</fullName>
    </submittedName>
</protein>
<evidence type="ECO:0000256" key="8">
    <source>
        <dbReference type="ARBA" id="ARBA00023136"/>
    </source>
</evidence>
<dbReference type="SMART" id="SM00382">
    <property type="entry name" value="AAA"/>
    <property type="match status" value="2"/>
</dbReference>
<feature type="domain" description="ABC transporter" evidence="9">
    <location>
        <begin position="251"/>
        <end position="497"/>
    </location>
</feature>
<evidence type="ECO:0000313" key="11">
    <source>
        <dbReference type="Proteomes" id="UP000549457"/>
    </source>
</evidence>
<evidence type="ECO:0000313" key="10">
    <source>
        <dbReference type="EMBL" id="MBB5221841.1"/>
    </source>
</evidence>
<evidence type="ECO:0000256" key="4">
    <source>
        <dbReference type="ARBA" id="ARBA00022737"/>
    </source>
</evidence>
<keyword evidence="11" id="KW-1185">Reference proteome</keyword>
<dbReference type="PANTHER" id="PTHR43790">
    <property type="entry name" value="CARBOHYDRATE TRANSPORT ATP-BINDING PROTEIN MG119-RELATED"/>
    <property type="match status" value="1"/>
</dbReference>
<dbReference type="PROSITE" id="PS50893">
    <property type="entry name" value="ABC_TRANSPORTER_2"/>
    <property type="match status" value="2"/>
</dbReference>